<feature type="transmembrane region" description="Helical" evidence="7">
    <location>
        <begin position="842"/>
        <end position="864"/>
    </location>
</feature>
<dbReference type="CDD" id="cd22572">
    <property type="entry name" value="GCP5_NTD"/>
    <property type="match status" value="1"/>
</dbReference>
<feature type="domain" description="Gamma tubulin complex component protein N-terminal" evidence="9">
    <location>
        <begin position="360"/>
        <end position="720"/>
    </location>
</feature>
<name>A0A1B7NB84_9AGAM</name>
<dbReference type="InParanoid" id="A0A1B7NB84"/>
<organism evidence="10 11">
    <name type="scientific">Rhizopogon vinicolor AM-OR11-026</name>
    <dbReference type="NCBI Taxonomy" id="1314800"/>
    <lineage>
        <taxon>Eukaryota</taxon>
        <taxon>Fungi</taxon>
        <taxon>Dikarya</taxon>
        <taxon>Basidiomycota</taxon>
        <taxon>Agaricomycotina</taxon>
        <taxon>Agaricomycetes</taxon>
        <taxon>Agaricomycetidae</taxon>
        <taxon>Boletales</taxon>
        <taxon>Suillineae</taxon>
        <taxon>Rhizopogonaceae</taxon>
        <taxon>Rhizopogon</taxon>
    </lineage>
</organism>
<dbReference type="AlphaFoldDB" id="A0A1B7NB84"/>
<dbReference type="PANTHER" id="PTHR19302">
    <property type="entry name" value="GAMMA TUBULIN COMPLEX PROTEIN"/>
    <property type="match status" value="1"/>
</dbReference>
<reference evidence="10 11" key="1">
    <citation type="submission" date="2016-06" db="EMBL/GenBank/DDBJ databases">
        <title>Comparative genomics of the ectomycorrhizal sister species Rhizopogon vinicolor and Rhizopogon vesiculosus (Basidiomycota: Boletales) reveals a divergence of the mating type B locus.</title>
        <authorList>
            <consortium name="DOE Joint Genome Institute"/>
            <person name="Mujic A.B."/>
            <person name="Kuo A."/>
            <person name="Tritt A."/>
            <person name="Lipzen A."/>
            <person name="Chen C."/>
            <person name="Johnson J."/>
            <person name="Sharma A."/>
            <person name="Barry K."/>
            <person name="Grigoriev I.V."/>
            <person name="Spatafora J.W."/>
        </authorList>
    </citation>
    <scope>NUCLEOTIDE SEQUENCE [LARGE SCALE GENOMIC DNA]</scope>
    <source>
        <strain evidence="10 11">AM-OR11-026</strain>
    </source>
</reference>
<dbReference type="EMBL" id="KV448165">
    <property type="protein sequence ID" value="OAX42048.1"/>
    <property type="molecule type" value="Genomic_DNA"/>
</dbReference>
<dbReference type="PANTHER" id="PTHR19302:SF33">
    <property type="entry name" value="GAMMA-TUBULIN COMPLEX COMPONENT 5"/>
    <property type="match status" value="1"/>
</dbReference>
<keyword evidence="4" id="KW-0493">Microtubule</keyword>
<protein>
    <recommendedName>
        <fullName evidence="12">Spindle pole body component</fullName>
    </recommendedName>
</protein>
<evidence type="ECO:0000256" key="5">
    <source>
        <dbReference type="ARBA" id="ARBA00023212"/>
    </source>
</evidence>
<dbReference type="GO" id="GO:0051011">
    <property type="term" value="F:microtubule minus-end binding"/>
    <property type="evidence" value="ECO:0007669"/>
    <property type="project" value="TreeGrafter"/>
</dbReference>
<evidence type="ECO:0000313" key="11">
    <source>
        <dbReference type="Proteomes" id="UP000092154"/>
    </source>
</evidence>
<keyword evidence="5" id="KW-0206">Cytoskeleton</keyword>
<dbReference type="GO" id="GO:0000930">
    <property type="term" value="C:gamma-tubulin complex"/>
    <property type="evidence" value="ECO:0007669"/>
    <property type="project" value="UniProtKB-ARBA"/>
</dbReference>
<dbReference type="Pfam" id="PF17681">
    <property type="entry name" value="GCP_N_terminal"/>
    <property type="match status" value="1"/>
</dbReference>
<dbReference type="InterPro" id="IPR059169">
    <property type="entry name" value="GCP5_N_ext"/>
</dbReference>
<keyword evidence="3" id="KW-0963">Cytoplasm</keyword>
<feature type="region of interest" description="Disordered" evidence="6">
    <location>
        <begin position="1019"/>
        <end position="1039"/>
    </location>
</feature>
<evidence type="ECO:0000256" key="2">
    <source>
        <dbReference type="ARBA" id="ARBA00010337"/>
    </source>
</evidence>
<dbReference type="InterPro" id="IPR007259">
    <property type="entry name" value="GCP"/>
</dbReference>
<dbReference type="GO" id="GO:0051321">
    <property type="term" value="P:meiotic cell cycle"/>
    <property type="evidence" value="ECO:0007669"/>
    <property type="project" value="TreeGrafter"/>
</dbReference>
<dbReference type="InterPro" id="IPR041470">
    <property type="entry name" value="GCP_N"/>
</dbReference>
<feature type="region of interest" description="Disordered" evidence="6">
    <location>
        <begin position="1"/>
        <end position="64"/>
    </location>
</feature>
<keyword evidence="7" id="KW-0472">Membrane</keyword>
<evidence type="ECO:0000256" key="1">
    <source>
        <dbReference type="ARBA" id="ARBA00004245"/>
    </source>
</evidence>
<evidence type="ECO:0000256" key="4">
    <source>
        <dbReference type="ARBA" id="ARBA00022701"/>
    </source>
</evidence>
<feature type="domain" description="Gamma tubulin complex component C-terminal" evidence="8">
    <location>
        <begin position="744"/>
        <end position="990"/>
    </location>
</feature>
<feature type="compositionally biased region" description="Low complexity" evidence="6">
    <location>
        <begin position="1"/>
        <end position="34"/>
    </location>
</feature>
<evidence type="ECO:0000259" key="8">
    <source>
        <dbReference type="Pfam" id="PF04130"/>
    </source>
</evidence>
<evidence type="ECO:0000256" key="7">
    <source>
        <dbReference type="SAM" id="Phobius"/>
    </source>
</evidence>
<dbReference type="GO" id="GO:0005816">
    <property type="term" value="C:spindle pole body"/>
    <property type="evidence" value="ECO:0007669"/>
    <property type="project" value="UniProtKB-ARBA"/>
</dbReference>
<dbReference type="Proteomes" id="UP000092154">
    <property type="component" value="Unassembled WGS sequence"/>
</dbReference>
<dbReference type="InterPro" id="IPR040457">
    <property type="entry name" value="GCP_C"/>
</dbReference>
<feature type="compositionally biased region" description="Low complexity" evidence="6">
    <location>
        <begin position="43"/>
        <end position="63"/>
    </location>
</feature>
<evidence type="ECO:0000313" key="10">
    <source>
        <dbReference type="EMBL" id="OAX42048.1"/>
    </source>
</evidence>
<accession>A0A1B7NB84</accession>
<feature type="region of interest" description="Disordered" evidence="6">
    <location>
        <begin position="234"/>
        <end position="282"/>
    </location>
</feature>
<sequence length="1105" mass="122722">MSASSSSLSARPHSRALQQRPSSSLSQRPPSSASFARPVSSASLRPQSRVSRPSSRISRPATRQSTRLLPLCQKLITQLTELTPENDEEDFRIALDFVSRNLEHATATKGGPSSDMATMDKRFHGFIEKSRIQSNDALAEALKISYQKVKGSAKELTNIDGSIKLAHLADHLQLLALLSAAPVASTLKHADAYIEAIRYPPEPPPSLTWEDILAEEPFEGQHWEGVYGLPEGSTVEGWERASNGSTPSLSPWDDDDDDLDDNDSFPHPEDSPSTPVSVERASYEQPKLQFSYQHRSVVEELKARQYWREEWRTDADLSLPFDLGDASTLGPSFSRALGERTALLINGPQHDKYINEHDAVREVLMCLQGRKNLMITGNPRTSSLVPSPSAPRLVHLTLASQTSILSSFAQLASTMSHIRKFTSAIFSNLCSTSDPPMSSMHLLSHNTQSQTIEAFADAVDSQLQKFDRWCANKEEQICRAHAGIGDQLVVSLLGLEKDIRGAFSATFDLLLAILQELTDHIMQSENTPADEVYLLASLSSRVPPAAVTAHLLDACLHAAEEQSSLGDQITSEALTEVFVRSAQPLWAMVGRWVSDGMPVRDTWEVAENRTLDEEFFVEDNELPLMDPEFWAGGYVLRPLDDFEIPGGGAKALSVPVFLKRTADRILETGKAVGLLRVLGIPLLSDTDGDPVEVQWHSLTALLGQHKARGSDPESLAHLVSDKIAPYYTSSGAQLTHVLTEDGDLSRHITAIQGLYLMTRGDVIGHFADILFAKANMDSQQHWQDFHFLNSAFRDVVDANNATKCIETSLVRLSYRRSKSTTIAQTVKVLEGLLVEYAVPFPLAYIFTPRVMSIYGSIFVFLLQIRRAKNVLERILVRGAMGSERHMKHELKIFYAMRGKLSWFINTLLNFFTTHVLYSQIATFHEAFKAARSLDEMIKIHNDHLDTIQCGCLLQPETSALHRTVLSALDMCLHFSNIFVTFAGDNTHDISRLSIVMKHHRSRRQRRLRRDIIGFSAPRIISDDESDGDDDDDDDIADDAPEPSFSMNASVLSHEGDLANHLGKLSSELDGVVRFLRRGCESCVGRMSKATSAFEILAFALEDWDS</sequence>
<dbReference type="GO" id="GO:0007020">
    <property type="term" value="P:microtubule nucleation"/>
    <property type="evidence" value="ECO:0007669"/>
    <property type="project" value="InterPro"/>
</dbReference>
<comment type="subcellular location">
    <subcellularLocation>
        <location evidence="1">Cytoplasm</location>
        <location evidence="1">Cytoskeleton</location>
    </subcellularLocation>
</comment>
<dbReference type="STRING" id="1314800.A0A1B7NB84"/>
<evidence type="ECO:0008006" key="12">
    <source>
        <dbReference type="Google" id="ProtNLM"/>
    </source>
</evidence>
<gene>
    <name evidence="10" type="ORF">K503DRAFT_734404</name>
</gene>
<keyword evidence="7" id="KW-0812">Transmembrane</keyword>
<dbReference type="GO" id="GO:0005874">
    <property type="term" value="C:microtubule"/>
    <property type="evidence" value="ECO:0007669"/>
    <property type="project" value="UniProtKB-KW"/>
</dbReference>
<dbReference type="GO" id="GO:0043015">
    <property type="term" value="F:gamma-tubulin binding"/>
    <property type="evidence" value="ECO:0007669"/>
    <property type="project" value="InterPro"/>
</dbReference>
<evidence type="ECO:0000256" key="6">
    <source>
        <dbReference type="SAM" id="MobiDB-lite"/>
    </source>
</evidence>
<dbReference type="GO" id="GO:0051225">
    <property type="term" value="P:spindle assembly"/>
    <property type="evidence" value="ECO:0007669"/>
    <property type="project" value="TreeGrafter"/>
</dbReference>
<dbReference type="Pfam" id="PF04130">
    <property type="entry name" value="GCP_C_terminal"/>
    <property type="match status" value="1"/>
</dbReference>
<dbReference type="InterPro" id="IPR042241">
    <property type="entry name" value="GCP_C_sf"/>
</dbReference>
<dbReference type="Gene3D" id="1.20.120.1900">
    <property type="entry name" value="Gamma-tubulin complex, C-terminal domain"/>
    <property type="match status" value="1"/>
</dbReference>
<evidence type="ECO:0000256" key="3">
    <source>
        <dbReference type="ARBA" id="ARBA00022490"/>
    </source>
</evidence>
<keyword evidence="11" id="KW-1185">Reference proteome</keyword>
<feature type="compositionally biased region" description="Acidic residues" evidence="6">
    <location>
        <begin position="252"/>
        <end position="263"/>
    </location>
</feature>
<proteinExistence type="inferred from homology"/>
<evidence type="ECO:0000259" key="9">
    <source>
        <dbReference type="Pfam" id="PF17681"/>
    </source>
</evidence>
<dbReference type="OrthoDB" id="66546at2759"/>
<keyword evidence="7" id="KW-1133">Transmembrane helix</keyword>
<feature type="compositionally biased region" description="Acidic residues" evidence="6">
    <location>
        <begin position="1022"/>
        <end position="1039"/>
    </location>
</feature>
<dbReference type="GO" id="GO:0000922">
    <property type="term" value="C:spindle pole"/>
    <property type="evidence" value="ECO:0007669"/>
    <property type="project" value="InterPro"/>
</dbReference>
<comment type="similarity">
    <text evidence="2">Belongs to the TUBGCP family.</text>
</comment>
<dbReference type="GO" id="GO:0031122">
    <property type="term" value="P:cytoplasmic microtubule organization"/>
    <property type="evidence" value="ECO:0007669"/>
    <property type="project" value="TreeGrafter"/>
</dbReference>
<dbReference type="GO" id="GO:0000278">
    <property type="term" value="P:mitotic cell cycle"/>
    <property type="evidence" value="ECO:0007669"/>
    <property type="project" value="TreeGrafter"/>
</dbReference>